<feature type="transmembrane region" description="Helical" evidence="1">
    <location>
        <begin position="21"/>
        <end position="44"/>
    </location>
</feature>
<name>W6M4N9_9GAMM</name>
<comment type="caution">
    <text evidence="2">The sequence shown here is derived from an EMBL/GenBank/DDBJ whole genome shotgun (WGS) entry which is preliminary data.</text>
</comment>
<accession>W6M4N9</accession>
<evidence type="ECO:0000313" key="2">
    <source>
        <dbReference type="EMBL" id="CDI02846.1"/>
    </source>
</evidence>
<dbReference type="RefSeq" id="WP_048673386.1">
    <property type="nucleotide sequence ID" value="NZ_CBTJ020000042.1"/>
</dbReference>
<dbReference type="Gene3D" id="1.20.1280.290">
    <property type="match status" value="1"/>
</dbReference>
<feature type="transmembrane region" description="Helical" evidence="1">
    <location>
        <begin position="83"/>
        <end position="108"/>
    </location>
</feature>
<dbReference type="EMBL" id="CBTJ020000042">
    <property type="protein sequence ID" value="CDI02846.1"/>
    <property type="molecule type" value="Genomic_DNA"/>
</dbReference>
<reference evidence="2" key="1">
    <citation type="submission" date="2013-07" db="EMBL/GenBank/DDBJ databases">
        <authorList>
            <person name="McIlroy S."/>
        </authorList>
    </citation>
    <scope>NUCLEOTIDE SEQUENCE [LARGE SCALE GENOMIC DNA]</scope>
    <source>
        <strain evidence="2">Run_A_D11</strain>
    </source>
</reference>
<protein>
    <submittedName>
        <fullName evidence="2">Uncharacterized protein</fullName>
    </submittedName>
</protein>
<feature type="transmembrane region" description="Helical" evidence="1">
    <location>
        <begin position="114"/>
        <end position="135"/>
    </location>
</feature>
<dbReference type="STRING" id="1400863.BN873_350102"/>
<proteinExistence type="predicted"/>
<feature type="transmembrane region" description="Helical" evidence="1">
    <location>
        <begin position="50"/>
        <end position="71"/>
    </location>
</feature>
<dbReference type="AlphaFoldDB" id="W6M4N9"/>
<keyword evidence="3" id="KW-1185">Reference proteome</keyword>
<dbReference type="Proteomes" id="UP000035760">
    <property type="component" value="Unassembled WGS sequence"/>
</dbReference>
<gene>
    <name evidence="2" type="ORF">BN873_350102</name>
</gene>
<evidence type="ECO:0000313" key="3">
    <source>
        <dbReference type="Proteomes" id="UP000035760"/>
    </source>
</evidence>
<keyword evidence="1" id="KW-0812">Transmembrane</keyword>
<evidence type="ECO:0000256" key="1">
    <source>
        <dbReference type="SAM" id="Phobius"/>
    </source>
</evidence>
<keyword evidence="1" id="KW-0472">Membrane</keyword>
<organism evidence="2 3">
    <name type="scientific">Candidatus Competibacter denitrificans Run_A_D11</name>
    <dbReference type="NCBI Taxonomy" id="1400863"/>
    <lineage>
        <taxon>Bacteria</taxon>
        <taxon>Pseudomonadati</taxon>
        <taxon>Pseudomonadota</taxon>
        <taxon>Gammaproteobacteria</taxon>
        <taxon>Candidatus Competibacteraceae</taxon>
        <taxon>Candidatus Competibacter</taxon>
    </lineage>
</organism>
<reference evidence="2" key="2">
    <citation type="submission" date="2014-03" db="EMBL/GenBank/DDBJ databases">
        <title>Candidatus Competibacter-lineage genomes retrieved from metagenomes reveal functional metabolic diversity.</title>
        <authorList>
            <person name="McIlroy S.J."/>
            <person name="Albertsen M."/>
            <person name="Andresen E.K."/>
            <person name="Saunders A.M."/>
            <person name="Kristiansen R."/>
            <person name="Stokholm-Bjerregaard M."/>
            <person name="Nielsen K.L."/>
            <person name="Nielsen P.H."/>
        </authorList>
    </citation>
    <scope>NUCLEOTIDE SEQUENCE</scope>
    <source>
        <strain evidence="2">Run_A_D11</strain>
    </source>
</reference>
<sequence>MVALEQTLQSTAPKRRSEIGWISSGILALFLSLIGFGIGAKIYFNGNEEWLRSAVFGAFMLVNSLRILAYVPQMVAAAKDTNGASGVSCATWSLFLVSHLTTIVYAIVYVGDSVMALIFFGNASACLVVLTITFIKRRQYAIDLMQRI</sequence>
<keyword evidence="1" id="KW-1133">Transmembrane helix</keyword>